<comment type="caution">
    <text evidence="2">The sequence shown here is derived from an EMBL/GenBank/DDBJ whole genome shotgun (WGS) entry which is preliminary data.</text>
</comment>
<dbReference type="PANTHER" id="PTHR43316">
    <property type="entry name" value="HYDROLASE, HALOACID DELAHOGENASE-RELATED"/>
    <property type="match status" value="1"/>
</dbReference>
<dbReference type="InterPro" id="IPR023214">
    <property type="entry name" value="HAD_sf"/>
</dbReference>
<evidence type="ECO:0000313" key="3">
    <source>
        <dbReference type="Proteomes" id="UP000263642"/>
    </source>
</evidence>
<dbReference type="Gene3D" id="3.40.50.1000">
    <property type="entry name" value="HAD superfamily/HAD-like"/>
    <property type="match status" value="1"/>
</dbReference>
<reference evidence="2 3" key="1">
    <citation type="journal article" date="2018" name="Nat. Biotechnol.">
        <title>A standardized bacterial taxonomy based on genome phylogeny substantially revises the tree of life.</title>
        <authorList>
            <person name="Parks D.H."/>
            <person name="Chuvochina M."/>
            <person name="Waite D.W."/>
            <person name="Rinke C."/>
            <person name="Skarshewski A."/>
            <person name="Chaumeil P.A."/>
            <person name="Hugenholtz P."/>
        </authorList>
    </citation>
    <scope>NUCLEOTIDE SEQUENCE [LARGE SCALE GENOMIC DNA]</scope>
    <source>
        <strain evidence="2">UBA9375</strain>
    </source>
</reference>
<protein>
    <submittedName>
        <fullName evidence="2">HAD family hydrolase</fullName>
    </submittedName>
</protein>
<keyword evidence="1 2" id="KW-0378">Hydrolase</keyword>
<dbReference type="GO" id="GO:0016787">
    <property type="term" value="F:hydrolase activity"/>
    <property type="evidence" value="ECO:0007669"/>
    <property type="project" value="UniProtKB-KW"/>
</dbReference>
<gene>
    <name evidence="2" type="ORF">DIT97_29670</name>
</gene>
<organism evidence="2 3">
    <name type="scientific">Gimesia maris</name>
    <dbReference type="NCBI Taxonomy" id="122"/>
    <lineage>
        <taxon>Bacteria</taxon>
        <taxon>Pseudomonadati</taxon>
        <taxon>Planctomycetota</taxon>
        <taxon>Planctomycetia</taxon>
        <taxon>Planctomycetales</taxon>
        <taxon>Planctomycetaceae</taxon>
        <taxon>Gimesia</taxon>
    </lineage>
</organism>
<dbReference type="SUPFAM" id="SSF56784">
    <property type="entry name" value="HAD-like"/>
    <property type="match status" value="1"/>
</dbReference>
<name>A0A3D3RDR9_9PLAN</name>
<proteinExistence type="predicted"/>
<dbReference type="Pfam" id="PF00702">
    <property type="entry name" value="Hydrolase"/>
    <property type="match status" value="1"/>
</dbReference>
<sequence length="318" mass="36164">MAQSLQEYAEWLASRDDLIWPVAPELVAPKATPFLKPLNGIKAVTFSVYGTLLHIADGCLLFDHGQQLRMQIALDKTIKEFNMWNSMSRKPGAPWEYMLSQYRNLLEDQQISSRTAKGEKPEINSVELWKQLITRLQKNEYSFDESFYGNLDDFSLKVAYFFHASLQGIQPMPEALATLEELSKRGKNIALFADAQPFTLVHLLRGLSLQGKLPPLSELFTQECFCFSYREEVRKPSASLYERLLERFEQSGIAPEEILHVGTRIEDDLAIARRFGMKTILFAGDSLSVHASKAQVRNSDTKPDRLITSLGQLTEILD</sequence>
<dbReference type="EMBL" id="DQAY01000184">
    <property type="protein sequence ID" value="HCO26974.1"/>
    <property type="molecule type" value="Genomic_DNA"/>
</dbReference>
<dbReference type="AlphaFoldDB" id="A0A3D3RDR9"/>
<dbReference type="InterPro" id="IPR051540">
    <property type="entry name" value="S-2-haloacid_dehalogenase"/>
</dbReference>
<evidence type="ECO:0000256" key="1">
    <source>
        <dbReference type="ARBA" id="ARBA00022801"/>
    </source>
</evidence>
<accession>A0A3D3RDR9</accession>
<evidence type="ECO:0000313" key="2">
    <source>
        <dbReference type="EMBL" id="HCO26974.1"/>
    </source>
</evidence>
<dbReference type="InterPro" id="IPR036412">
    <property type="entry name" value="HAD-like_sf"/>
</dbReference>
<dbReference type="Proteomes" id="UP000263642">
    <property type="component" value="Unassembled WGS sequence"/>
</dbReference>